<evidence type="ECO:0000313" key="2">
    <source>
        <dbReference type="EMBL" id="TYK13783.1"/>
    </source>
</evidence>
<dbReference type="Proteomes" id="UP000321947">
    <property type="component" value="Unassembled WGS sequence"/>
</dbReference>
<sequence length="201" mass="22581">MKDLGEADVILGIKITRTENGISLDQSHYIEKILKKYNYFDSKPTCTPYDSSVKLFKNTGDSVNQFEYASIIGSLRYAADCIRPNIAYAIGLLCYNDADWNSFSDDSKAISDYIFNIARGAVALKSKKKTILAQSMMDAHGRRLWKFLELSMTDVKPRNERNAHAPDGRDGDPRARSRPFQTRPDASGSFYVGHEQCYVGG</sequence>
<protein>
    <submittedName>
        <fullName evidence="2">Putative Polyprotein</fullName>
    </submittedName>
</protein>
<accession>A0A5D3CPG2</accession>
<feature type="region of interest" description="Disordered" evidence="1">
    <location>
        <begin position="158"/>
        <end position="189"/>
    </location>
</feature>
<dbReference type="AlphaFoldDB" id="A0A5D3CPG2"/>
<comment type="caution">
    <text evidence="2">The sequence shown here is derived from an EMBL/GenBank/DDBJ whole genome shotgun (WGS) entry which is preliminary data.</text>
</comment>
<feature type="compositionally biased region" description="Basic and acidic residues" evidence="1">
    <location>
        <begin position="158"/>
        <end position="175"/>
    </location>
</feature>
<evidence type="ECO:0000313" key="3">
    <source>
        <dbReference type="Proteomes" id="UP000321947"/>
    </source>
</evidence>
<dbReference type="EMBL" id="SSTD01009754">
    <property type="protein sequence ID" value="TYK13783.1"/>
    <property type="molecule type" value="Genomic_DNA"/>
</dbReference>
<name>A0A5D3CPG2_CUCMM</name>
<organism evidence="2 3">
    <name type="scientific">Cucumis melo var. makuwa</name>
    <name type="common">Oriental melon</name>
    <dbReference type="NCBI Taxonomy" id="1194695"/>
    <lineage>
        <taxon>Eukaryota</taxon>
        <taxon>Viridiplantae</taxon>
        <taxon>Streptophyta</taxon>
        <taxon>Embryophyta</taxon>
        <taxon>Tracheophyta</taxon>
        <taxon>Spermatophyta</taxon>
        <taxon>Magnoliopsida</taxon>
        <taxon>eudicotyledons</taxon>
        <taxon>Gunneridae</taxon>
        <taxon>Pentapetalae</taxon>
        <taxon>rosids</taxon>
        <taxon>fabids</taxon>
        <taxon>Cucurbitales</taxon>
        <taxon>Cucurbitaceae</taxon>
        <taxon>Benincaseae</taxon>
        <taxon>Cucumis</taxon>
    </lineage>
</organism>
<reference evidence="2 3" key="1">
    <citation type="submission" date="2019-08" db="EMBL/GenBank/DDBJ databases">
        <title>Draft genome sequences of two oriental melons (Cucumis melo L. var makuwa).</title>
        <authorList>
            <person name="Kwon S.-Y."/>
        </authorList>
    </citation>
    <scope>NUCLEOTIDE SEQUENCE [LARGE SCALE GENOMIC DNA]</scope>
    <source>
        <strain evidence="3">cv. Chang Bougi</strain>
        <tissue evidence="2">Leaf</tissue>
    </source>
</reference>
<evidence type="ECO:0000256" key="1">
    <source>
        <dbReference type="SAM" id="MobiDB-lite"/>
    </source>
</evidence>
<proteinExistence type="predicted"/>
<gene>
    <name evidence="2" type="ORF">E5676_scaffold488G00450</name>
</gene>